<sequence length="273" mass="31330">MTQPKAAVPEVTRDMAYQRAWKYMGYRQFSKFLGSHEDFMMVRQYRTLNARVILAMQDHLAELEAELDELEAGLHHLPEGNDYLASYSQLSSQRGADRRDVQSVKNWLINWPNAIRDEEAAYLEHPDDLVYISQQSGSYLNPSFKNRVKKALNVFRRLPKDDMPFAMDQVYVYDDELAEKVFTWLAMVFGFAMTIVPLWILLFVTRATYRLAIMTGFVFLFLTFIAVVTTARPFESLAAAAAYVSASAQLHQRAAIIDLSMQVYSRSSGFSTN</sequence>
<evidence type="ECO:0000313" key="1">
    <source>
        <dbReference type="EMBL" id="KAJ2971784.1"/>
    </source>
</evidence>
<reference evidence="1" key="1">
    <citation type="submission" date="2022-08" db="EMBL/GenBank/DDBJ databases">
        <title>Genome Sequence of Lecanicillium fungicola.</title>
        <authorList>
            <person name="Buettner E."/>
        </authorList>
    </citation>
    <scope>NUCLEOTIDE SEQUENCE</scope>
    <source>
        <strain evidence="1">Babe33</strain>
    </source>
</reference>
<gene>
    <name evidence="1" type="ORF">NQ176_g7529</name>
</gene>
<name>A0ACC1MZY5_9HYPO</name>
<accession>A0ACC1MZY5</accession>
<evidence type="ECO:0000313" key="2">
    <source>
        <dbReference type="Proteomes" id="UP001143910"/>
    </source>
</evidence>
<dbReference type="EMBL" id="JANJQO010001271">
    <property type="protein sequence ID" value="KAJ2971784.1"/>
    <property type="molecule type" value="Genomic_DNA"/>
</dbReference>
<proteinExistence type="predicted"/>
<protein>
    <submittedName>
        <fullName evidence="1">Uncharacterized protein</fullName>
    </submittedName>
</protein>
<comment type="caution">
    <text evidence="1">The sequence shown here is derived from an EMBL/GenBank/DDBJ whole genome shotgun (WGS) entry which is preliminary data.</text>
</comment>
<organism evidence="1 2">
    <name type="scientific">Zarea fungicola</name>
    <dbReference type="NCBI Taxonomy" id="93591"/>
    <lineage>
        <taxon>Eukaryota</taxon>
        <taxon>Fungi</taxon>
        <taxon>Dikarya</taxon>
        <taxon>Ascomycota</taxon>
        <taxon>Pezizomycotina</taxon>
        <taxon>Sordariomycetes</taxon>
        <taxon>Hypocreomycetidae</taxon>
        <taxon>Hypocreales</taxon>
        <taxon>Cordycipitaceae</taxon>
        <taxon>Zarea</taxon>
    </lineage>
</organism>
<dbReference type="Proteomes" id="UP001143910">
    <property type="component" value="Unassembled WGS sequence"/>
</dbReference>
<keyword evidence="2" id="KW-1185">Reference proteome</keyword>